<feature type="region of interest" description="Disordered" evidence="1">
    <location>
        <begin position="28"/>
        <end position="65"/>
    </location>
</feature>
<feature type="compositionally biased region" description="Gly residues" evidence="1">
    <location>
        <begin position="39"/>
        <end position="51"/>
    </location>
</feature>
<evidence type="ECO:0000256" key="2">
    <source>
        <dbReference type="SAM" id="SignalP"/>
    </source>
</evidence>
<dbReference type="RefSeq" id="XP_013357788.1">
    <property type="nucleotide sequence ID" value="XM_013502334.1"/>
</dbReference>
<name>U6KEJ3_9EIME</name>
<evidence type="ECO:0000313" key="3">
    <source>
        <dbReference type="EMBL" id="CDJ35226.1"/>
    </source>
</evidence>
<keyword evidence="2" id="KW-0732">Signal</keyword>
<dbReference type="InterPro" id="IPR021288">
    <property type="entry name" value="Surface_antigen"/>
</dbReference>
<reference evidence="3" key="1">
    <citation type="submission" date="2013-10" db="EMBL/GenBank/DDBJ databases">
        <title>Genomic analysis of the causative agents of coccidiosis in chickens.</title>
        <authorList>
            <person name="Reid A.J."/>
            <person name="Blake D."/>
            <person name="Billington K."/>
            <person name="Browne H."/>
            <person name="Dunn M."/>
            <person name="Hung S."/>
            <person name="Kawahara F."/>
            <person name="Miranda-Saavedra D."/>
            <person name="Mourier T."/>
            <person name="Nagra H."/>
            <person name="Otto T.D."/>
            <person name="Rawlings N."/>
            <person name="Sanchez A."/>
            <person name="Sanders M."/>
            <person name="Subramaniam C."/>
            <person name="Tay Y."/>
            <person name="Dear P."/>
            <person name="Doerig C."/>
            <person name="Gruber A."/>
            <person name="Parkinson J."/>
            <person name="Shirley M."/>
            <person name="Wan K.L."/>
            <person name="Berriman M."/>
            <person name="Tomley F."/>
            <person name="Pain A."/>
        </authorList>
    </citation>
    <scope>NUCLEOTIDE SEQUENCE [LARGE SCALE GENOMIC DNA]</scope>
    <source>
        <strain evidence="3">Houghton</strain>
    </source>
</reference>
<organism evidence="3 4">
    <name type="scientific">Eimeria mitis</name>
    <dbReference type="NCBI Taxonomy" id="44415"/>
    <lineage>
        <taxon>Eukaryota</taxon>
        <taxon>Sar</taxon>
        <taxon>Alveolata</taxon>
        <taxon>Apicomplexa</taxon>
        <taxon>Conoidasida</taxon>
        <taxon>Coccidia</taxon>
        <taxon>Eucoccidiorida</taxon>
        <taxon>Eimeriorina</taxon>
        <taxon>Eimeriidae</taxon>
        <taxon>Eimeria</taxon>
    </lineage>
</organism>
<accession>U6KEJ3</accession>
<dbReference type="VEuPathDB" id="ToxoDB:EMH_0024710"/>
<feature type="compositionally biased region" description="Polar residues" evidence="1">
    <location>
        <begin position="28"/>
        <end position="38"/>
    </location>
</feature>
<proteinExistence type="predicted"/>
<dbReference type="AlphaFoldDB" id="U6KEJ3"/>
<gene>
    <name evidence="3" type="ORF">EMH_0024710</name>
</gene>
<dbReference type="EMBL" id="HG687966">
    <property type="protein sequence ID" value="CDJ35226.1"/>
    <property type="molecule type" value="Genomic_DNA"/>
</dbReference>
<feature type="chain" id="PRO_5004673304" evidence="2">
    <location>
        <begin position="23"/>
        <end position="290"/>
    </location>
</feature>
<feature type="signal peptide" evidence="2">
    <location>
        <begin position="1"/>
        <end position="22"/>
    </location>
</feature>
<dbReference type="Proteomes" id="UP000030744">
    <property type="component" value="Unassembled WGS sequence"/>
</dbReference>
<evidence type="ECO:0000313" key="4">
    <source>
        <dbReference type="Proteomes" id="UP000030744"/>
    </source>
</evidence>
<dbReference type="Pfam" id="PF11054">
    <property type="entry name" value="Surface_antigen"/>
    <property type="match status" value="1"/>
</dbReference>
<reference evidence="3" key="2">
    <citation type="submission" date="2013-10" db="EMBL/GenBank/DDBJ databases">
        <authorList>
            <person name="Aslett M."/>
        </authorList>
    </citation>
    <scope>NUCLEOTIDE SEQUENCE [LARGE SCALE GENOMIC DNA]</scope>
    <source>
        <strain evidence="3">Houghton</strain>
    </source>
</reference>
<feature type="compositionally biased region" description="Acidic residues" evidence="1">
    <location>
        <begin position="54"/>
        <end position="65"/>
    </location>
</feature>
<evidence type="ECO:0000256" key="1">
    <source>
        <dbReference type="SAM" id="MobiDB-lite"/>
    </source>
</evidence>
<keyword evidence="4" id="KW-1185">Reference proteome</keyword>
<dbReference type="GeneID" id="25377345"/>
<protein>
    <submittedName>
        <fullName evidence="3">SAG family member</fullName>
    </submittedName>
</protein>
<sequence>MTGLKFLPVAVAAILFSQASWAYGNAPTDVNDSNSGQNTGPGGADAGGGGNEHPEDDGEDEGTVGEVDETATNKAERAECWEQMNLARTAAGFDKLTQQNMFKLSASDWANTRDQATKLTEYLGNVCNAMKTNTAPEGLTPVAGTVAYAVQEGEQADCQAAVDYWKEALTNFNGEVPPAYGANAAPYDNTQNVSFISLFNPQANPTVDCAYFVCPASTQNAKEQQGNTNTDKSMNALICVTSPSALTNSQEPFTKEQWNKITAALNSSSAASAAPAALALAAAAFAAVFL</sequence>